<keyword evidence="3" id="KW-1185">Reference proteome</keyword>
<name>A0AAE1HTE5_9NEOP</name>
<feature type="compositionally biased region" description="Acidic residues" evidence="1">
    <location>
        <begin position="11"/>
        <end position="20"/>
    </location>
</feature>
<feature type="compositionally biased region" description="Basic and acidic residues" evidence="1">
    <location>
        <begin position="82"/>
        <end position="95"/>
    </location>
</feature>
<reference evidence="2" key="2">
    <citation type="journal article" date="2023" name="BMC Genomics">
        <title>Pest status, molecular evolution, and epigenetic factors derived from the genome assembly of Frankliniella fusca, a thysanopteran phytovirus vector.</title>
        <authorList>
            <person name="Catto M.A."/>
            <person name="Labadie P.E."/>
            <person name="Jacobson A.L."/>
            <person name="Kennedy G.G."/>
            <person name="Srinivasan R."/>
            <person name="Hunt B.G."/>
        </authorList>
    </citation>
    <scope>NUCLEOTIDE SEQUENCE</scope>
    <source>
        <strain evidence="2">PL_HMW_Pooled</strain>
    </source>
</reference>
<feature type="region of interest" description="Disordered" evidence="1">
    <location>
        <begin position="1"/>
        <end position="20"/>
    </location>
</feature>
<feature type="compositionally biased region" description="Low complexity" evidence="1">
    <location>
        <begin position="70"/>
        <end position="81"/>
    </location>
</feature>
<dbReference type="AlphaFoldDB" id="A0AAE1HTE5"/>
<dbReference type="EMBL" id="JAHWGI010001260">
    <property type="protein sequence ID" value="KAK3926430.1"/>
    <property type="molecule type" value="Genomic_DNA"/>
</dbReference>
<feature type="region of interest" description="Disordered" evidence="1">
    <location>
        <begin position="408"/>
        <end position="428"/>
    </location>
</feature>
<reference evidence="2" key="1">
    <citation type="submission" date="2021-07" db="EMBL/GenBank/DDBJ databases">
        <authorList>
            <person name="Catto M.A."/>
            <person name="Jacobson A."/>
            <person name="Kennedy G."/>
            <person name="Labadie P."/>
            <person name="Hunt B.G."/>
            <person name="Srinivasan R."/>
        </authorList>
    </citation>
    <scope>NUCLEOTIDE SEQUENCE</scope>
    <source>
        <strain evidence="2">PL_HMW_Pooled</strain>
        <tissue evidence="2">Head</tissue>
    </source>
</reference>
<evidence type="ECO:0000313" key="2">
    <source>
        <dbReference type="EMBL" id="KAK3926430.1"/>
    </source>
</evidence>
<accession>A0AAE1HTE5</accession>
<sequence length="717" mass="81540">MSMLRRQQIEVGDDDSNSEEIELDNDVDSMTTAHGPISCRLTAASGQIENNLIISASESSSDTADEDGHGSSSSGEFSDISDASHETVHSSDECSVHSSVGSDISDDDEKIWVGSNITVDEAILKVLQVYIRERWTKTSLNSNVKLIKSLLPNPNLFPTSGRKLLSRLDDLSAYQIVKEHFYCSKCQEKKVNERDLCPYCIDCEMCKDKDDDIRKNCDCQKTGVFFEFSIEEQMRYMFEHRGLASAMDEYHREKKNQPECICDITDGTEYIKVRSKLNGRYDVVLLTSSDGVELSSSSKQEMWPILSIPCEVLPNRRPQYMVVSGVYVDCKKPNMNVFFKPFVDSLKNIYDKGGILWVRTGSEVSITSQIVSPVISADAPAKALILNVKNHNHRFGCNICEQKATRVQAPQSEETGQQTGRKKRRKKRVAQKVTVRRFVFTEDEAPLCTEDRMFALGELAERRGKSRKGVIGQSVVAELPLINRAHCLCAEYLHLVLLGVVKYFLNIMCNVSGPWSIKSHMKEIDLLIKSIKVPDFVKRLPRGLSDLKFYKGSELRSFLLFYSLPLLKQYLPSEYLQHWMLLVISINILLKDCISEDELKAAEIMLRCFVRDVGVLYHKKFYTYNVHNLLHLCTLVRRWGNLWATSAFHFESYNGFITSHVHGTKHLGKELLNNIRIKQSTKILEITVEAKDLRNNNKPVVEMCGSKLTEELCVEEQ</sequence>
<evidence type="ECO:0000256" key="1">
    <source>
        <dbReference type="SAM" id="MobiDB-lite"/>
    </source>
</evidence>
<protein>
    <submittedName>
        <fullName evidence="2">S-adenosylmethionine decarboxylase proenzyme</fullName>
    </submittedName>
</protein>
<organism evidence="2 3">
    <name type="scientific">Frankliniella fusca</name>
    <dbReference type="NCBI Taxonomy" id="407009"/>
    <lineage>
        <taxon>Eukaryota</taxon>
        <taxon>Metazoa</taxon>
        <taxon>Ecdysozoa</taxon>
        <taxon>Arthropoda</taxon>
        <taxon>Hexapoda</taxon>
        <taxon>Insecta</taxon>
        <taxon>Pterygota</taxon>
        <taxon>Neoptera</taxon>
        <taxon>Paraneoptera</taxon>
        <taxon>Thysanoptera</taxon>
        <taxon>Terebrantia</taxon>
        <taxon>Thripoidea</taxon>
        <taxon>Thripidae</taxon>
        <taxon>Frankliniella</taxon>
    </lineage>
</organism>
<dbReference type="PANTHER" id="PTHR46579">
    <property type="entry name" value="F5/8 TYPE C DOMAIN-CONTAINING PROTEIN-RELATED"/>
    <property type="match status" value="1"/>
</dbReference>
<gene>
    <name evidence="2" type="ORF">KUF71_014647</name>
</gene>
<proteinExistence type="predicted"/>
<comment type="caution">
    <text evidence="2">The sequence shown here is derived from an EMBL/GenBank/DDBJ whole genome shotgun (WGS) entry which is preliminary data.</text>
</comment>
<dbReference type="Proteomes" id="UP001219518">
    <property type="component" value="Unassembled WGS sequence"/>
</dbReference>
<evidence type="ECO:0000313" key="3">
    <source>
        <dbReference type="Proteomes" id="UP001219518"/>
    </source>
</evidence>
<dbReference type="PANTHER" id="PTHR46579:SF1">
    <property type="entry name" value="F5_8 TYPE C DOMAIN-CONTAINING PROTEIN"/>
    <property type="match status" value="1"/>
</dbReference>
<feature type="region of interest" description="Disordered" evidence="1">
    <location>
        <begin position="57"/>
        <end position="104"/>
    </location>
</feature>